<dbReference type="PROSITE" id="PS50932">
    <property type="entry name" value="HTH_LACI_2"/>
    <property type="match status" value="1"/>
</dbReference>
<dbReference type="PANTHER" id="PTHR30146">
    <property type="entry name" value="LACI-RELATED TRANSCRIPTIONAL REPRESSOR"/>
    <property type="match status" value="1"/>
</dbReference>
<dbReference type="EMBL" id="RBWV01000014">
    <property type="protein sequence ID" value="RKS71442.1"/>
    <property type="molecule type" value="Genomic_DNA"/>
</dbReference>
<feature type="domain" description="HTH lacI-type" evidence="4">
    <location>
        <begin position="5"/>
        <end position="59"/>
    </location>
</feature>
<dbReference type="InterPro" id="IPR028082">
    <property type="entry name" value="Peripla_BP_I"/>
</dbReference>
<dbReference type="InterPro" id="IPR046335">
    <property type="entry name" value="LacI/GalR-like_sensor"/>
</dbReference>
<accession>A0A420XLS4</accession>
<dbReference type="Proteomes" id="UP000281955">
    <property type="component" value="Unassembled WGS sequence"/>
</dbReference>
<protein>
    <submittedName>
        <fullName evidence="5">DNA-binding LacI/PurR family transcriptional regulator</fullName>
    </submittedName>
</protein>
<evidence type="ECO:0000313" key="5">
    <source>
        <dbReference type="EMBL" id="RKS71442.1"/>
    </source>
</evidence>
<evidence type="ECO:0000256" key="2">
    <source>
        <dbReference type="ARBA" id="ARBA00023125"/>
    </source>
</evidence>
<gene>
    <name evidence="5" type="ORF">CLV35_3240</name>
</gene>
<keyword evidence="1" id="KW-0805">Transcription regulation</keyword>
<dbReference type="GO" id="GO:0000976">
    <property type="term" value="F:transcription cis-regulatory region binding"/>
    <property type="evidence" value="ECO:0007669"/>
    <property type="project" value="TreeGrafter"/>
</dbReference>
<evidence type="ECO:0000259" key="4">
    <source>
        <dbReference type="PROSITE" id="PS50932"/>
    </source>
</evidence>
<dbReference type="SMART" id="SM00354">
    <property type="entry name" value="HTH_LACI"/>
    <property type="match status" value="1"/>
</dbReference>
<dbReference type="PROSITE" id="PS00356">
    <property type="entry name" value="HTH_LACI_1"/>
    <property type="match status" value="1"/>
</dbReference>
<dbReference type="RefSeq" id="WP_121194506.1">
    <property type="nucleotide sequence ID" value="NZ_RBWV01000014.1"/>
</dbReference>
<dbReference type="Pfam" id="PF13377">
    <property type="entry name" value="Peripla_BP_3"/>
    <property type="match status" value="1"/>
</dbReference>
<dbReference type="CDD" id="cd01392">
    <property type="entry name" value="HTH_LacI"/>
    <property type="match status" value="1"/>
</dbReference>
<reference evidence="5 6" key="1">
    <citation type="submission" date="2018-10" db="EMBL/GenBank/DDBJ databases">
        <title>Genomic Encyclopedia of Archaeal and Bacterial Type Strains, Phase II (KMG-II): from individual species to whole genera.</title>
        <authorList>
            <person name="Goeker M."/>
        </authorList>
    </citation>
    <scope>NUCLEOTIDE SEQUENCE [LARGE SCALE GENOMIC DNA]</scope>
    <source>
        <strain evidence="5 6">RP-AC37</strain>
    </source>
</reference>
<dbReference type="InParanoid" id="A0A420XLS4"/>
<sequence length="340" mass="35572">MGKRVTIADVAAQAGVSKGAVSFALNDRPGLADDTRARILEVADELGWRPSSRARALSTSRALALGLVLARPPELLGADPFFPAFIAGVETVLSQRGQALVLQVVPDLEAEAEGYRRLVSDGRVDGVFLLDLRVHEPRVQLLESLGLPAVTLNKPDSPSSFPAVCSDSESGIRRAVEHLLALGHRRVAHVAGPDEFAHAARRRAGWESALAEACVPPGPVVVCDFSAEGGARATRELLALADPPTAVVYANDVMAIAGLAVAAELGVKVPDELSVVGYDDTLLAAHVHPPLTTVSVDALAWGAQAAQTLLTYLEHHAADDVLLPPATLVVRGSTGPAPTR</sequence>
<dbReference type="GO" id="GO:0003700">
    <property type="term" value="F:DNA-binding transcription factor activity"/>
    <property type="evidence" value="ECO:0007669"/>
    <property type="project" value="TreeGrafter"/>
</dbReference>
<dbReference type="Gene3D" id="3.40.50.2300">
    <property type="match status" value="2"/>
</dbReference>
<dbReference type="InterPro" id="IPR010982">
    <property type="entry name" value="Lambda_DNA-bd_dom_sf"/>
</dbReference>
<proteinExistence type="predicted"/>
<dbReference type="PANTHER" id="PTHR30146:SF155">
    <property type="entry name" value="ALANINE RACEMASE"/>
    <property type="match status" value="1"/>
</dbReference>
<dbReference type="SUPFAM" id="SSF47413">
    <property type="entry name" value="lambda repressor-like DNA-binding domains"/>
    <property type="match status" value="1"/>
</dbReference>
<comment type="caution">
    <text evidence="5">The sequence shown here is derived from an EMBL/GenBank/DDBJ whole genome shotgun (WGS) entry which is preliminary data.</text>
</comment>
<dbReference type="AlphaFoldDB" id="A0A420XLS4"/>
<organism evidence="5 6">
    <name type="scientific">Motilibacter peucedani</name>
    <dbReference type="NCBI Taxonomy" id="598650"/>
    <lineage>
        <taxon>Bacteria</taxon>
        <taxon>Bacillati</taxon>
        <taxon>Actinomycetota</taxon>
        <taxon>Actinomycetes</taxon>
        <taxon>Motilibacterales</taxon>
        <taxon>Motilibacteraceae</taxon>
        <taxon>Motilibacter</taxon>
    </lineage>
</organism>
<keyword evidence="6" id="KW-1185">Reference proteome</keyword>
<dbReference type="SUPFAM" id="SSF53822">
    <property type="entry name" value="Periplasmic binding protein-like I"/>
    <property type="match status" value="1"/>
</dbReference>
<dbReference type="Pfam" id="PF00356">
    <property type="entry name" value="LacI"/>
    <property type="match status" value="1"/>
</dbReference>
<dbReference type="OrthoDB" id="1938857at2"/>
<name>A0A420XLS4_9ACTN</name>
<dbReference type="InterPro" id="IPR000843">
    <property type="entry name" value="HTH_LacI"/>
</dbReference>
<dbReference type="Gene3D" id="1.10.260.40">
    <property type="entry name" value="lambda repressor-like DNA-binding domains"/>
    <property type="match status" value="1"/>
</dbReference>
<evidence type="ECO:0000313" key="6">
    <source>
        <dbReference type="Proteomes" id="UP000281955"/>
    </source>
</evidence>
<evidence type="ECO:0000256" key="3">
    <source>
        <dbReference type="ARBA" id="ARBA00023163"/>
    </source>
</evidence>
<keyword evidence="2 5" id="KW-0238">DNA-binding</keyword>
<dbReference type="CDD" id="cd06267">
    <property type="entry name" value="PBP1_LacI_sugar_binding-like"/>
    <property type="match status" value="1"/>
</dbReference>
<evidence type="ECO:0000256" key="1">
    <source>
        <dbReference type="ARBA" id="ARBA00023015"/>
    </source>
</evidence>
<keyword evidence="3" id="KW-0804">Transcription</keyword>